<evidence type="ECO:0000259" key="2">
    <source>
        <dbReference type="PROSITE" id="PS51194"/>
    </source>
</evidence>
<dbReference type="PANTHER" id="PTHR48125:SF10">
    <property type="entry name" value="OS12G0136300 PROTEIN"/>
    <property type="match status" value="1"/>
</dbReference>
<feature type="compositionally biased region" description="Basic and acidic residues" evidence="1">
    <location>
        <begin position="531"/>
        <end position="541"/>
    </location>
</feature>
<dbReference type="InterPro" id="IPR027417">
    <property type="entry name" value="P-loop_NTPase"/>
</dbReference>
<keyword evidence="3" id="KW-0347">Helicase</keyword>
<feature type="compositionally biased region" description="Pro residues" evidence="1">
    <location>
        <begin position="492"/>
        <end position="501"/>
    </location>
</feature>
<proteinExistence type="predicted"/>
<feature type="region of interest" description="Disordered" evidence="1">
    <location>
        <begin position="366"/>
        <end position="394"/>
    </location>
</feature>
<feature type="region of interest" description="Disordered" evidence="1">
    <location>
        <begin position="1346"/>
        <end position="1398"/>
    </location>
</feature>
<sequence>MSDDILDDFLKKLRETGETSFVPGPLDRGLSSQNPDLSLNLNVERVADRAKQGFTDARGRAREIGGKVYLNPDRTAYVPYYKDATDAILNPTAMNAAGNNAPYYGAVAATALVGGGLVAAGAEGAAAIGGLGALGTSAAHIGGFLTGSAVSGYGAVKGLGAMGFEGPTQYEQLTQAGPLALTQTGVGLATFRPGLPSSMELFKKQALGGAMFAGGVGIEEAGRAAIGKATGTDERPASKIIADAALHTGEAFLFGVAMKPTAVGEGLIQGGRNIANAGNVLPSMIASSQFGGGLFRSGPSPLDIRGQIIPAREPGLYVNEDGTQGFDTGSPARRVGDAPYVQQNTRGRGGVVLQNGVPVAGEMVPTTPSEPGQTGLSAQTQNSTFRPSKTGRGDMTSFDPATGAGLKIEVLPNGDVQYTLFTNLGGSALKAKGPYKDLPDQFRVGQHDMIRANFDARMAASEAARKEAVERAKAAGEKTQTDIPPVAATEAPPAPSASVPPAPTVPPVAPVVPKAAPAAPPVSAAMAAVQARHDAAQEAERAAGQAATKASQDYAEAARREAEDRTPATTEARRAAAKAEGDALIILEKAQMEAEAASKGLAAASKAEADNNSAAKKDNVGPRPQLGNENYEVWAEWGRKHGLTHDETTGNRLSAEEEAAKREDDAGVRDFLSTERQFLRDNPKAMMPPGASQEDHRSGPEIVIPRALITSEAGKRFWDSSYKDRYNEDGTKKSKTPVATESPPAPVVIPASVPDPSTSAGFTAPTPVQRKRGVPTKPGLAAPILTTKEQDIESQAAYLFQNFGENFDMAGGWDGIAKSQAKDKLKGLNSYSKSDQELIKKRFNQFRDELKAGKEEANRIFNEKGKLAIEADKKLQTFIEARMAEGIDVSDIRNLPEYKKLQDAAREAGNQVRLRNSFEELQKRNRNNSFAEEDAAQILEEKPENRGWRYRDLLSQAQDDYKPVLDAKLKQLGIMSEDGKFESSNIPAVTEKKTPAAAETAPVAPVARATREELLAGTRPLSEASKSTEVALTPAERKQYIAARKAFLESGGQKAPPSVVAQSGLTTPPGGENVVAPSASTAAANLQEVPKTAPATPAAAAGKVANEIERLVDIGDAKGAADVQKRVLNTLQQLVESERTTPTGQLEVKVPDMKPSTDIAGKTTAITVNGVEVGVVRKDTRKFSSGIVFTPSKAGSKMGLTGRNIDSTDTSYFLNEAEVSSILSNVGEAYTDAQRLKDPRKYVIRIPGDGTFTIPRSEKAILDLMQRIKSGGPEAWRGVVGRPKPRGQSDSQLRGPKFSPTLTAADKKQLEDLIATETANLTNPMDGRTPAEIQENIDALKKAIAGSTPAPENQSVREMTSEEHWSVEKDREEAAQKSRTPAVTEAPESAKTKAQLDAEGKVEGAKRYGASGVRFNIGGPKNPDSFGGEIRGEKGVKVATTPENWNEKDLQLIKDYLSSEAGVLRNLGYPKFYFNSQITGEDSNWISAPVPAANGNFLVYEVNPKGSGAVGNSYRRTARLFRKLVNADGKQIGSMTEVARGELVGMSTVSIAPDGKPLFQVPAIFHAMMKAAQDSLASRQMTEGQVNYGGDITNPNPLNARIPLSGTIHEDLTVFEENELTPPGLRDKMEVFNGLKSGEAINSAIIGFIGNPDNASAAMLSSQLQTNGLWAAGDAEAFIQGLAAQMGLEPGTYALVTSPTDDELYPIMKRQGIYPTEARLMLKWIQNGYQRIIYEVGKHDPETGLELPDKVQRKVGGVLQWLPKPGPNGEKLPFMINNPDKWRAPVTQWMTAEDFTVRDKDGKVTFMPKPHQVVGPNMAMTRWFPPGVDSGPRDLKAGQPRAILINDAPGTGKTLQMLMAAVLYRRQLIKLSQDPTSKWFGTKIQPVLIVTQNAQIIQNAFKGDATMAGIELNGQFTETGFEPDEYDVGPDGGRILKGNSWIDIATYSSIKPTTEKVLLFESDGKTAKMQDAILRNEAGNPIPGPDGKEQIAYHPTEVDAKGMPVPLREQAFKMVKIGPPKKGNGKWGVIMFDESHNMKNDTSARSDAGFEIMSNAQHVMLASGTPIDKPTQLGPILGMLLDKPMEEIAAQLGMKLAITTRSADLLLKKRAPEDGAPIMDKAKLEYGTMPADPIEREKAYNNLFIRLRMLRDEAGKAGAILRRSTKYFGVDNIWLDPTDSFHPEGQKALLKLQTWWFNEMALGAEGETGMNPRNMRGMLLFESKRLTSLIKCGIPGTPWNPSDQPKGAAKIMLDELKEGRKVIITMDTSNPFNLADTANIRRFRGLKTTENAPLPYESEWVQWKKYLDSLGIKFGSITGDFGIAEREHTVREFQKNNPDLPVIIMTTMSGGTGLSIDDRHGVGGKTNPKKQYTDAEIATMKQVAAEEIDGQKVESGSLPRTMIIVSSPWGGDVFIQAMGRTDRVLSTTPSRIIVLTSHISEGDEKLADLVRMKTMATNAINETGDELAAAVIMDAAENGAGIKDTEGLKPVKELGGVTAGDKSAESVSEEVKYFKNKAKQTMKKNLAAVDDVVKTNKDKLAQAEKNNSTQRDITRWEGNLESAEAYQKWAQGILKGLEDGSVDYKSVISNLKKYSYEEYKKEEGAGDMDPADEDGGIGGQRNELALDLPFGKAMPVREGVPTSVSGLNRKGKPSRNRQIIDRLYGVNHLASGGKVSEEELAAIEQTVVDIVVPFVEENREGRLSDEKLKSVMRMASDVAHLVHKYEIILKKADVNTKYAGQMSFSGKAILQLLKPRQETRTGPIYHEIGHAIFEMLPEEEKKLVVAELQAARLDWIRELGIEHPLTSIVFPSVDWRDPQGLENYDFTGVQVKKAPVPYSTSKTYTSVIAQRTPGGLLESAKEGVKDRVGPALASKALRIAFNNAVKAGWVKANEMPKFAVEDAAAKGWYGERGQMDVVESGITPQQKATKALLAVFSSSMLQYRNTTRAKMESLTKIVKAKDLTTGVNFDNLEITLHHISSLARGGWGHYSVGEDGSLTLTTRADLAKNSKKHTSTIETEREKSNKHVNGNFAEKIGSAPNMVQIFIPGKDVYEMFVHSFGSINPTGGLAAEVFESPRVATFDFVTMANSVSEVVTGLAEDSMIAHNYKYVNADEWIANNTEILFNDFYDRNEHSDLTGLTASITASIFVNASAGGYGSVVKSIVAALVSGRMTPATAPAGLSLSGAQWHAEYLKGQNVMAANAAANAPPKSEIDDDVLALDPTPIIGPARRKLESAIEGLHAMAASIAESALDSPVISDGSSMSEWLKSVRRRKFQTGRPDNVTGFGVGYKLQHVWGTLIGQVEQIAQITGDPFVAELSARLYPAPNSGLNVRITYTEDVYAHTSYWTNTSSSILRDNGLDRKIKEAKNDKIRRLVQGAENMPGFEDALTKYILKVHNPVYNTLERIQFEIDAIEADDKGNKTLTASLKRELQRFGLSPSEWRKINDLMLSEESDARIDAGSFNKGGKYDKVALGREADAFLSEFIEAGGIDKLMMDVGRSMAIPKDSPEYLTRAQRFEPESIATADALLDGWSSPFLDWAKGMGHPIADWGSSWVPRMVDGNIVSSYGNASGDDFTLTAAKAMLEDNKFQRVRLPASFKAPLTDFSVSSLIVNSSTMPHLTKAEVADLLTQFLDPVTKKDTLTYPSWMAARVAQIISGKTPKESFMGYDVSAVNLVDGKEVEDIDPITGAATPRTEKTTLAQHMSVNLQIYRGKLEEKAISLYGSVRKALTIRSFKDEHEMVSRAIDELSQSHERKVLAGPLTPAAAIAIAKKWKTRIEHRSSGVQSSNQGYADLFGGQHGNMKTPDSMRQRQMDTAAADKILDRFYIRDPRVFLPAYNESVVRNLMLKKHLPEGFFERMQKSITSSPENRRFWPELTYLMAKITNSQPSHDSSTLFKSIVSLASATTFMPVTSVLQLTESMPAGLHTPHFIGSSNLFARLAGSTTPGLVATGNTLRIAALKSANAVVKVAAELATIHSVYVDPKVMELEIDKFMYRLAERSGVIMSTYVDDIPQSSADPRGTVQRFTDKMINRYHRQGNALATVTDMSRVAVLKGNVLMLESTADEILLREFGHYGKNGAPDEASFAKLLKPLEILLLRNLGIPDSELKAFLNHALITRSITQQDISTIPAYKIEQTLRTLIDSGYKEGNLHAQLYSNALNRLNMLTIQRSVPANMSRLRGLVDRHVGVFAGSSMFFLTNFNSALARNVMLPAARMLTSPYTELNRVRNAGDQDKSAPAGTYLTDVGYPVSPGLSTGKMLPAIALMGAMTTFINFETRNLRKWARNDPATTFMDDRTTLLKVFAAIDQAGFTGNLSLPINVAQALRYQRESAQVAAGPFFGGIAGVIDAGRTILSDKNSANTPTAERAFAKIAYDMIIRPIGQVGLQMLTSSGGVGDILNLAGTQAMAHPQTRESFMRWVADDMFNAGNGGKRVPVSKGDLIKAYEKNLITREQMMEGLRIRAQYDSQHAKEMAMREADEAFKRRKE</sequence>
<feature type="compositionally biased region" description="Polar residues" evidence="1">
    <location>
        <begin position="366"/>
        <end position="387"/>
    </location>
</feature>
<dbReference type="InterPro" id="IPR001650">
    <property type="entry name" value="Helicase_C-like"/>
</dbReference>
<protein>
    <submittedName>
        <fullName evidence="3">Helicase, C-terminal</fullName>
    </submittedName>
</protein>
<dbReference type="EMBL" id="LR797167">
    <property type="protein sequence ID" value="CAB4191417.1"/>
    <property type="molecule type" value="Genomic_DNA"/>
</dbReference>
<feature type="region of interest" description="Disordered" evidence="1">
    <location>
        <begin position="468"/>
        <end position="501"/>
    </location>
</feature>
<dbReference type="SMART" id="SM00490">
    <property type="entry name" value="HELICc"/>
    <property type="match status" value="1"/>
</dbReference>
<name>A0A6J5ML19_9CAUD</name>
<accession>A0A6J5ML19</accession>
<feature type="region of interest" description="Disordered" evidence="1">
    <location>
        <begin position="1052"/>
        <end position="1076"/>
    </location>
</feature>
<dbReference type="PROSITE" id="PS51194">
    <property type="entry name" value="HELICASE_CTER"/>
    <property type="match status" value="1"/>
</dbReference>
<feature type="domain" description="Helicase C-terminal" evidence="2">
    <location>
        <begin position="2248"/>
        <end position="2468"/>
    </location>
</feature>
<feature type="region of interest" description="Disordered" evidence="1">
    <location>
        <begin position="529"/>
        <end position="576"/>
    </location>
</feature>
<dbReference type="SUPFAM" id="SSF52540">
    <property type="entry name" value="P-loop containing nucleoside triphosphate hydrolases"/>
    <property type="match status" value="2"/>
</dbReference>
<feature type="compositionally biased region" description="Basic and acidic residues" evidence="1">
    <location>
        <begin position="1388"/>
        <end position="1398"/>
    </location>
</feature>
<feature type="region of interest" description="Disordered" evidence="1">
    <location>
        <begin position="642"/>
        <end position="665"/>
    </location>
</feature>
<gene>
    <name evidence="4" type="ORF">UFOVP1222_27</name>
    <name evidence="3" type="ORF">UFOVP477_44</name>
</gene>
<evidence type="ECO:0000313" key="4">
    <source>
        <dbReference type="EMBL" id="CAB4191417.1"/>
    </source>
</evidence>
<feature type="region of interest" description="Disordered" evidence="1">
    <location>
        <begin position="723"/>
        <end position="780"/>
    </location>
</feature>
<feature type="region of interest" description="Disordered" evidence="1">
    <location>
        <begin position="607"/>
        <end position="626"/>
    </location>
</feature>
<feature type="compositionally biased region" description="Basic and acidic residues" evidence="1">
    <location>
        <begin position="468"/>
        <end position="480"/>
    </location>
</feature>
<keyword evidence="3" id="KW-0378">Hydrolase</keyword>
<keyword evidence="3" id="KW-0547">Nucleotide-binding</keyword>
<dbReference type="PANTHER" id="PTHR48125">
    <property type="entry name" value="LP07818P1"/>
    <property type="match status" value="1"/>
</dbReference>
<reference evidence="3" key="1">
    <citation type="submission" date="2020-04" db="EMBL/GenBank/DDBJ databases">
        <authorList>
            <person name="Chiriac C."/>
            <person name="Salcher M."/>
            <person name="Ghai R."/>
            <person name="Kavagutti S V."/>
        </authorList>
    </citation>
    <scope>NUCLEOTIDE SEQUENCE</scope>
</reference>
<evidence type="ECO:0000313" key="3">
    <source>
        <dbReference type="EMBL" id="CAB4145806.1"/>
    </source>
</evidence>
<feature type="compositionally biased region" description="Low complexity" evidence="1">
    <location>
        <begin position="748"/>
        <end position="757"/>
    </location>
</feature>
<feature type="region of interest" description="Disordered" evidence="1">
    <location>
        <begin position="1273"/>
        <end position="1304"/>
    </location>
</feature>
<organism evidence="3">
    <name type="scientific">uncultured Caudovirales phage</name>
    <dbReference type="NCBI Taxonomy" id="2100421"/>
    <lineage>
        <taxon>Viruses</taxon>
        <taxon>Duplodnaviria</taxon>
        <taxon>Heunggongvirae</taxon>
        <taxon>Uroviricota</taxon>
        <taxon>Caudoviricetes</taxon>
        <taxon>Peduoviridae</taxon>
        <taxon>Maltschvirus</taxon>
        <taxon>Maltschvirus maltsch</taxon>
    </lineage>
</organism>
<keyword evidence="3" id="KW-0067">ATP-binding</keyword>
<dbReference type="Gene3D" id="3.40.50.300">
    <property type="entry name" value="P-loop containing nucleotide triphosphate hydrolases"/>
    <property type="match status" value="2"/>
</dbReference>
<feature type="compositionally biased region" description="Basic and acidic residues" evidence="1">
    <location>
        <begin position="556"/>
        <end position="576"/>
    </location>
</feature>
<evidence type="ECO:0000256" key="1">
    <source>
        <dbReference type="SAM" id="MobiDB-lite"/>
    </source>
</evidence>
<feature type="compositionally biased region" description="Basic and acidic residues" evidence="1">
    <location>
        <begin position="723"/>
        <end position="732"/>
    </location>
</feature>
<dbReference type="GO" id="GO:0004386">
    <property type="term" value="F:helicase activity"/>
    <property type="evidence" value="ECO:0007669"/>
    <property type="project" value="UniProtKB-KW"/>
</dbReference>
<feature type="compositionally biased region" description="Basic and acidic residues" evidence="1">
    <location>
        <begin position="1359"/>
        <end position="1376"/>
    </location>
</feature>
<dbReference type="EMBL" id="LR796455">
    <property type="protein sequence ID" value="CAB4145806.1"/>
    <property type="molecule type" value="Genomic_DNA"/>
</dbReference>